<dbReference type="STRING" id="42249.A0A317SHC4"/>
<dbReference type="InterPro" id="IPR011990">
    <property type="entry name" value="TPR-like_helical_dom_sf"/>
</dbReference>
<dbReference type="PANTHER" id="PTHR46082:SF6">
    <property type="entry name" value="AAA+ ATPASE DOMAIN-CONTAINING PROTEIN-RELATED"/>
    <property type="match status" value="1"/>
</dbReference>
<dbReference type="SUPFAM" id="SSF48452">
    <property type="entry name" value="TPR-like"/>
    <property type="match status" value="1"/>
</dbReference>
<accession>A0A317SHC4</accession>
<evidence type="ECO:0008006" key="3">
    <source>
        <dbReference type="Google" id="ProtNLM"/>
    </source>
</evidence>
<dbReference type="EMBL" id="PYWC01000073">
    <property type="protein sequence ID" value="PWW73835.1"/>
    <property type="molecule type" value="Genomic_DNA"/>
</dbReference>
<dbReference type="Pfam" id="PF13374">
    <property type="entry name" value="TPR_10"/>
    <property type="match status" value="2"/>
</dbReference>
<dbReference type="OrthoDB" id="5390606at2759"/>
<reference evidence="1 2" key="1">
    <citation type="submission" date="2018-03" db="EMBL/GenBank/DDBJ databases">
        <title>Genomes of Pezizomycetes fungi and the evolution of truffles.</title>
        <authorList>
            <person name="Murat C."/>
            <person name="Payen T."/>
            <person name="Noel B."/>
            <person name="Kuo A."/>
            <person name="Martin F.M."/>
        </authorList>
    </citation>
    <scope>NUCLEOTIDE SEQUENCE [LARGE SCALE GENOMIC DNA]</scope>
    <source>
        <strain evidence="1">091103-1</strain>
    </source>
</reference>
<dbReference type="AlphaFoldDB" id="A0A317SHC4"/>
<comment type="caution">
    <text evidence="1">The sequence shown here is derived from an EMBL/GenBank/DDBJ whole genome shotgun (WGS) entry which is preliminary data.</text>
</comment>
<protein>
    <recommendedName>
        <fullName evidence="3">TPR-like protein</fullName>
    </recommendedName>
</protein>
<dbReference type="InterPro" id="IPR053137">
    <property type="entry name" value="NLR-like"/>
</dbReference>
<gene>
    <name evidence="1" type="ORF">C7212DRAFT_285351</name>
</gene>
<evidence type="ECO:0000313" key="2">
    <source>
        <dbReference type="Proteomes" id="UP000246991"/>
    </source>
</evidence>
<proteinExistence type="predicted"/>
<dbReference type="Gene3D" id="1.25.40.10">
    <property type="entry name" value="Tetratricopeptide repeat domain"/>
    <property type="match status" value="1"/>
</dbReference>
<dbReference type="PANTHER" id="PTHR46082">
    <property type="entry name" value="ATP/GTP-BINDING PROTEIN-RELATED"/>
    <property type="match status" value="1"/>
</dbReference>
<evidence type="ECO:0000313" key="1">
    <source>
        <dbReference type="EMBL" id="PWW73835.1"/>
    </source>
</evidence>
<keyword evidence="2" id="KW-1185">Reference proteome</keyword>
<dbReference type="Proteomes" id="UP000246991">
    <property type="component" value="Unassembled WGS sequence"/>
</dbReference>
<organism evidence="1 2">
    <name type="scientific">Tuber magnatum</name>
    <name type="common">white Piedmont truffle</name>
    <dbReference type="NCBI Taxonomy" id="42249"/>
    <lineage>
        <taxon>Eukaryota</taxon>
        <taxon>Fungi</taxon>
        <taxon>Dikarya</taxon>
        <taxon>Ascomycota</taxon>
        <taxon>Pezizomycotina</taxon>
        <taxon>Pezizomycetes</taxon>
        <taxon>Pezizales</taxon>
        <taxon>Tuberaceae</taxon>
        <taxon>Tuber</taxon>
    </lineage>
</organism>
<sequence>MLLAVDHPNTLVSVSKLALAFKYQGRYSEAEGLHRHTPEAMNRALQHNRPHTLPNMSNSNWALYCQGDHGGAEKMHRRVLGGPEEPDNTRAPSTTHNLAQRFGRKEKYNETENLRRCALSDWERALGPKHPDTLESARDPAGVSRYGHYFQAVRMNYCTLKR</sequence>
<name>A0A317SHC4_9PEZI</name>